<keyword evidence="1" id="KW-0812">Transmembrane</keyword>
<reference evidence="2 3" key="1">
    <citation type="submission" date="2018-03" db="EMBL/GenBank/DDBJ databases">
        <authorList>
            <person name="Keele B.F."/>
        </authorList>
    </citation>
    <scope>NUCLEOTIDE SEQUENCE [LARGE SCALE GENOMIC DNA]</scope>
    <source>
        <strain evidence="2 3">CECT 8626</strain>
    </source>
</reference>
<protein>
    <recommendedName>
        <fullName evidence="4">Flp pilus assembly protein TadG</fullName>
    </recommendedName>
</protein>
<name>A0A2R8B3W8_9RHOB</name>
<evidence type="ECO:0000313" key="2">
    <source>
        <dbReference type="EMBL" id="SPH17287.1"/>
    </source>
</evidence>
<evidence type="ECO:0008006" key="4">
    <source>
        <dbReference type="Google" id="ProtNLM"/>
    </source>
</evidence>
<evidence type="ECO:0000256" key="1">
    <source>
        <dbReference type="SAM" id="Phobius"/>
    </source>
</evidence>
<dbReference type="AlphaFoldDB" id="A0A2R8B3W8"/>
<dbReference type="OrthoDB" id="7907064at2"/>
<keyword evidence="1" id="KW-0472">Membrane</keyword>
<evidence type="ECO:0000313" key="3">
    <source>
        <dbReference type="Proteomes" id="UP000244924"/>
    </source>
</evidence>
<keyword evidence="3" id="KW-1185">Reference proteome</keyword>
<accession>A0A2R8B3W8</accession>
<organism evidence="2 3">
    <name type="scientific">Albidovulum aquaemixtae</name>
    <dbReference type="NCBI Taxonomy" id="1542388"/>
    <lineage>
        <taxon>Bacteria</taxon>
        <taxon>Pseudomonadati</taxon>
        <taxon>Pseudomonadota</taxon>
        <taxon>Alphaproteobacteria</taxon>
        <taxon>Rhodobacterales</taxon>
        <taxon>Paracoccaceae</taxon>
        <taxon>Albidovulum</taxon>
    </lineage>
</organism>
<dbReference type="EMBL" id="OMOQ01000001">
    <property type="protein sequence ID" value="SPH17287.1"/>
    <property type="molecule type" value="Genomic_DNA"/>
</dbReference>
<feature type="transmembrane region" description="Helical" evidence="1">
    <location>
        <begin position="21"/>
        <end position="42"/>
    </location>
</feature>
<proteinExistence type="predicted"/>
<dbReference type="Proteomes" id="UP000244924">
    <property type="component" value="Unassembled WGS sequence"/>
</dbReference>
<sequence>MSGMLNIMRAWLVRKAREEDGTATIPFIIFLPFFMVLIVSSLEMGMLTMRHVMLERAVDQSVRDLRLGTWTNPNHDDFKRVVCNRAGIIPDCLNVLVVELRPVSTITWEPLSAGPVCVDRANPMEPEDFPEFDDGEGDEIMLIRACAKFDPIFPMTGLGMRLPKDNTGAYALVSATAFVNEPDRGS</sequence>
<keyword evidence="1" id="KW-1133">Transmembrane helix</keyword>
<gene>
    <name evidence="2" type="ORF">DEA8626_00804</name>
</gene>
<dbReference type="RefSeq" id="WP_108851748.1">
    <property type="nucleotide sequence ID" value="NZ_OMOQ01000001.1"/>
</dbReference>